<evidence type="ECO:0000313" key="2">
    <source>
        <dbReference type="Proteomes" id="UP000789759"/>
    </source>
</evidence>
<dbReference type="OrthoDB" id="3068380at2759"/>
<dbReference type="Proteomes" id="UP000789759">
    <property type="component" value="Unassembled WGS sequence"/>
</dbReference>
<feature type="non-terminal residue" evidence="1">
    <location>
        <position position="1"/>
    </location>
</feature>
<accession>A0A9N9HTQ4</accession>
<name>A0A9N9HTQ4_9GLOM</name>
<proteinExistence type="predicted"/>
<evidence type="ECO:0000313" key="1">
    <source>
        <dbReference type="EMBL" id="CAG8705847.1"/>
    </source>
</evidence>
<dbReference type="EMBL" id="CAJVQA010011297">
    <property type="protein sequence ID" value="CAG8705847.1"/>
    <property type="molecule type" value="Genomic_DNA"/>
</dbReference>
<sequence>VADDVLSSTAYNSFVVANEAVLQAIVEILLPSRHKVPELCLVIDGKKRKGSGHFGFLDIFVLGGTEGNVVCLELKFILLIGLVRDVGNQVRVLGANELEKLNKILEMEDMYIGQRILEKRKGSFGYSTSGVFDEPIKIIKSGSNKLEGFCRILWRPINEMISNYKYIY</sequence>
<dbReference type="AlphaFoldDB" id="A0A9N9HTQ4"/>
<reference evidence="1" key="1">
    <citation type="submission" date="2021-06" db="EMBL/GenBank/DDBJ databases">
        <authorList>
            <person name="Kallberg Y."/>
            <person name="Tangrot J."/>
            <person name="Rosling A."/>
        </authorList>
    </citation>
    <scope>NUCLEOTIDE SEQUENCE</scope>
    <source>
        <strain evidence="1">FL966</strain>
    </source>
</reference>
<protein>
    <submittedName>
        <fullName evidence="1">10856_t:CDS:1</fullName>
    </submittedName>
</protein>
<gene>
    <name evidence="1" type="ORF">CPELLU_LOCUS12067</name>
</gene>
<organism evidence="1 2">
    <name type="scientific">Cetraspora pellucida</name>
    <dbReference type="NCBI Taxonomy" id="1433469"/>
    <lineage>
        <taxon>Eukaryota</taxon>
        <taxon>Fungi</taxon>
        <taxon>Fungi incertae sedis</taxon>
        <taxon>Mucoromycota</taxon>
        <taxon>Glomeromycotina</taxon>
        <taxon>Glomeromycetes</taxon>
        <taxon>Diversisporales</taxon>
        <taxon>Gigasporaceae</taxon>
        <taxon>Cetraspora</taxon>
    </lineage>
</organism>
<comment type="caution">
    <text evidence="1">The sequence shown here is derived from an EMBL/GenBank/DDBJ whole genome shotgun (WGS) entry which is preliminary data.</text>
</comment>
<keyword evidence="2" id="KW-1185">Reference proteome</keyword>